<keyword evidence="3" id="KW-0238">DNA-binding</keyword>
<dbReference type="RefSeq" id="WP_186674534.1">
    <property type="nucleotide sequence ID" value="NZ_JANXKU010000008.1"/>
</dbReference>
<dbReference type="InterPro" id="IPR000524">
    <property type="entry name" value="Tscrpt_reg_HTH_GntR"/>
</dbReference>
<dbReference type="PANTHER" id="PTHR30146">
    <property type="entry name" value="LACI-RELATED TRANSCRIPTIONAL REPRESSOR"/>
    <property type="match status" value="1"/>
</dbReference>
<evidence type="ECO:0000256" key="4">
    <source>
        <dbReference type="ARBA" id="ARBA00023163"/>
    </source>
</evidence>
<keyword evidence="2" id="KW-0805">Transcription regulation</keyword>
<dbReference type="InterPro" id="IPR036390">
    <property type="entry name" value="WH_DNA-bd_sf"/>
</dbReference>
<gene>
    <name evidence="6" type="ORF">LABALGLTS371_12240</name>
</gene>
<evidence type="ECO:0000256" key="3">
    <source>
        <dbReference type="ARBA" id="ARBA00023125"/>
    </source>
</evidence>
<comment type="caution">
    <text evidence="6">The sequence shown here is derived from an EMBL/GenBank/DDBJ whole genome shotgun (WGS) entry which is preliminary data.</text>
</comment>
<dbReference type="EMBL" id="SRRQ01000009">
    <property type="protein sequence ID" value="TWW10726.1"/>
    <property type="molecule type" value="Genomic_DNA"/>
</dbReference>
<dbReference type="Pfam" id="PF13407">
    <property type="entry name" value="Peripla_BP_4"/>
    <property type="match status" value="1"/>
</dbReference>
<dbReference type="PANTHER" id="PTHR30146:SF95">
    <property type="entry name" value="RIBOSE OPERON REPRESSOR"/>
    <property type="match status" value="1"/>
</dbReference>
<evidence type="ECO:0000256" key="2">
    <source>
        <dbReference type="ARBA" id="ARBA00023015"/>
    </source>
</evidence>
<proteinExistence type="predicted"/>
<dbReference type="PROSITE" id="PS50949">
    <property type="entry name" value="HTH_GNTR"/>
    <property type="match status" value="1"/>
</dbReference>
<dbReference type="SUPFAM" id="SSF46785">
    <property type="entry name" value="Winged helix' DNA-binding domain"/>
    <property type="match status" value="1"/>
</dbReference>
<dbReference type="SMART" id="SM00345">
    <property type="entry name" value="HTH_GNTR"/>
    <property type="match status" value="1"/>
</dbReference>
<evidence type="ECO:0000259" key="5">
    <source>
        <dbReference type="PROSITE" id="PS50949"/>
    </source>
</evidence>
<dbReference type="InterPro" id="IPR025997">
    <property type="entry name" value="SBP_2_dom"/>
</dbReference>
<dbReference type="CDD" id="cd07377">
    <property type="entry name" value="WHTH_GntR"/>
    <property type="match status" value="1"/>
</dbReference>
<organism evidence="6 7">
    <name type="scientific">Dellaglioa algida</name>
    <dbReference type="NCBI Taxonomy" id="105612"/>
    <lineage>
        <taxon>Bacteria</taxon>
        <taxon>Bacillati</taxon>
        <taxon>Bacillota</taxon>
        <taxon>Bacilli</taxon>
        <taxon>Lactobacillales</taxon>
        <taxon>Lactobacillaceae</taxon>
        <taxon>Dellaglioa</taxon>
    </lineage>
</organism>
<sequence length="365" mass="41488">MKNEPIYQLISENIRNEISSGQYKPGEKLKTEVEIAKQYDVSRVTARKSLNILVTEGLIERFAGKGTFIKNNQQNLPSQKTFAVILPAISPFFGSQLLYSISHKLQKENITLIYAGTEDNQYDEANVIKQVINSNVDGLIIWPAPGKFIGSEILQLILADYPIVLLDRYIQDAEANYVSTDNIKSTRLALEYFIKLGHKSIAIVSKRIGFDSSIKDRILAAQIFLNEKNIFGGLLDIPKYNKENIEDLKRIKKEFTVQLKNFIKLNPKVTSFFVTDYFPASLLYDCLIDLNYDIPNDFSIICFDSPRLYLEHAVRFTHLEQNESALAEASVEILLNTIGEKKARLKKLINADLIIGDTTKKIKEI</sequence>
<keyword evidence="4" id="KW-0804">Transcription</keyword>
<dbReference type="GO" id="GO:0003700">
    <property type="term" value="F:DNA-binding transcription factor activity"/>
    <property type="evidence" value="ECO:0007669"/>
    <property type="project" value="InterPro"/>
</dbReference>
<dbReference type="InterPro" id="IPR028082">
    <property type="entry name" value="Peripla_BP_I"/>
</dbReference>
<reference evidence="6 7" key="1">
    <citation type="submission" date="2019-04" db="EMBL/GenBank/DDBJ databases">
        <title>In vitro growth and metabolic characteristics of meat-borne Lactobacillus algidus strains.</title>
        <authorList>
            <person name="Sade E."/>
            <person name="Per J."/>
            <person name="Tytti H."/>
            <person name="Johanna B.K."/>
        </authorList>
    </citation>
    <scope>NUCLEOTIDE SEQUENCE [LARGE SCALE GENOMIC DNA]</scope>
    <source>
        <strain evidence="6 7">LTS37-1</strain>
    </source>
</reference>
<dbReference type="Gene3D" id="3.40.50.2300">
    <property type="match status" value="2"/>
</dbReference>
<dbReference type="PRINTS" id="PR00035">
    <property type="entry name" value="HTHGNTR"/>
</dbReference>
<dbReference type="Proteomes" id="UP000321659">
    <property type="component" value="Unassembled WGS sequence"/>
</dbReference>
<dbReference type="Gene3D" id="1.10.10.10">
    <property type="entry name" value="Winged helix-like DNA-binding domain superfamily/Winged helix DNA-binding domain"/>
    <property type="match status" value="1"/>
</dbReference>
<dbReference type="AlphaFoldDB" id="A0A5C6M7L9"/>
<dbReference type="CDD" id="cd06267">
    <property type="entry name" value="PBP1_LacI_sugar_binding-like"/>
    <property type="match status" value="1"/>
</dbReference>
<dbReference type="GO" id="GO:0000976">
    <property type="term" value="F:transcription cis-regulatory region binding"/>
    <property type="evidence" value="ECO:0007669"/>
    <property type="project" value="TreeGrafter"/>
</dbReference>
<name>A0A5C6M7L9_9LACO</name>
<feature type="domain" description="HTH gntR-type" evidence="5">
    <location>
        <begin position="4"/>
        <end position="72"/>
    </location>
</feature>
<dbReference type="Pfam" id="PF00392">
    <property type="entry name" value="GntR"/>
    <property type="match status" value="1"/>
</dbReference>
<dbReference type="InterPro" id="IPR036388">
    <property type="entry name" value="WH-like_DNA-bd_sf"/>
</dbReference>
<accession>A0A5C6M7L9</accession>
<evidence type="ECO:0000313" key="7">
    <source>
        <dbReference type="Proteomes" id="UP000321659"/>
    </source>
</evidence>
<evidence type="ECO:0000313" key="6">
    <source>
        <dbReference type="EMBL" id="TWW10726.1"/>
    </source>
</evidence>
<protein>
    <submittedName>
        <fullName evidence="6">LacI family transcriptional regulator</fullName>
    </submittedName>
</protein>
<evidence type="ECO:0000256" key="1">
    <source>
        <dbReference type="ARBA" id="ARBA00022491"/>
    </source>
</evidence>
<keyword evidence="1" id="KW-0678">Repressor</keyword>
<dbReference type="SUPFAM" id="SSF53822">
    <property type="entry name" value="Periplasmic binding protein-like I"/>
    <property type="match status" value="1"/>
</dbReference>